<reference evidence="5 6" key="1">
    <citation type="submission" date="2016-10" db="EMBL/GenBank/DDBJ databases">
        <authorList>
            <person name="de Groot N.N."/>
        </authorList>
    </citation>
    <scope>NUCLEOTIDE SEQUENCE [LARGE SCALE GENOMIC DNA]</scope>
    <source>
        <strain evidence="5 6">DSM 23126</strain>
    </source>
</reference>
<evidence type="ECO:0000256" key="3">
    <source>
        <dbReference type="ARBA" id="ARBA00023163"/>
    </source>
</evidence>
<gene>
    <name evidence="5" type="ORF">SAMN05421781_3019</name>
</gene>
<dbReference type="Gene3D" id="1.10.10.10">
    <property type="entry name" value="Winged helix-like DNA-binding domain superfamily/Winged helix DNA-binding domain"/>
    <property type="match status" value="1"/>
</dbReference>
<dbReference type="InterPro" id="IPR051011">
    <property type="entry name" value="Metal_resp_trans_reg"/>
</dbReference>
<dbReference type="PRINTS" id="PR00778">
    <property type="entry name" value="HTHARSR"/>
</dbReference>
<dbReference type="OrthoDB" id="9798835at2"/>
<dbReference type="Proteomes" id="UP000199488">
    <property type="component" value="Unassembled WGS sequence"/>
</dbReference>
<name>A0A1H2Y5L3_9BACI</name>
<feature type="domain" description="HTH arsR-type" evidence="4">
    <location>
        <begin position="4"/>
        <end position="102"/>
    </location>
</feature>
<dbReference type="SUPFAM" id="SSF46785">
    <property type="entry name" value="Winged helix' DNA-binding domain"/>
    <property type="match status" value="1"/>
</dbReference>
<dbReference type="GO" id="GO:0003700">
    <property type="term" value="F:DNA-binding transcription factor activity"/>
    <property type="evidence" value="ECO:0007669"/>
    <property type="project" value="InterPro"/>
</dbReference>
<dbReference type="PANTHER" id="PTHR43132:SF2">
    <property type="entry name" value="ARSENICAL RESISTANCE OPERON REPRESSOR ARSR-RELATED"/>
    <property type="match status" value="1"/>
</dbReference>
<keyword evidence="1" id="KW-0805">Transcription regulation</keyword>
<evidence type="ECO:0000259" key="4">
    <source>
        <dbReference type="PROSITE" id="PS50987"/>
    </source>
</evidence>
<dbReference type="CDD" id="cd00090">
    <property type="entry name" value="HTH_ARSR"/>
    <property type="match status" value="1"/>
</dbReference>
<dbReference type="EMBL" id="FNNC01000009">
    <property type="protein sequence ID" value="SDX00492.1"/>
    <property type="molecule type" value="Genomic_DNA"/>
</dbReference>
<organism evidence="5 6">
    <name type="scientific">Marinococcus luteus</name>
    <dbReference type="NCBI Taxonomy" id="1122204"/>
    <lineage>
        <taxon>Bacteria</taxon>
        <taxon>Bacillati</taxon>
        <taxon>Bacillota</taxon>
        <taxon>Bacilli</taxon>
        <taxon>Bacillales</taxon>
        <taxon>Bacillaceae</taxon>
        <taxon>Marinococcus</taxon>
    </lineage>
</organism>
<evidence type="ECO:0000256" key="2">
    <source>
        <dbReference type="ARBA" id="ARBA00023125"/>
    </source>
</evidence>
<dbReference type="PANTHER" id="PTHR43132">
    <property type="entry name" value="ARSENICAL RESISTANCE OPERON REPRESSOR ARSR-RELATED"/>
    <property type="match status" value="1"/>
</dbReference>
<evidence type="ECO:0000313" key="6">
    <source>
        <dbReference type="Proteomes" id="UP000199488"/>
    </source>
</evidence>
<sequence length="114" mass="13200">MEKIKPEIKDTASVLKLLGDNTRLSIVSLVQNHECCVCEFVELLEMSQSSVSQHLRKLRDAGLVKEKRKGHWIFYSFNREHPSAGMVEDILRHVPDQNEKLQQLERDGLRINCD</sequence>
<evidence type="ECO:0000313" key="5">
    <source>
        <dbReference type="EMBL" id="SDX00492.1"/>
    </source>
</evidence>
<keyword evidence="6" id="KW-1185">Reference proteome</keyword>
<dbReference type="InterPro" id="IPR001845">
    <property type="entry name" value="HTH_ArsR_DNA-bd_dom"/>
</dbReference>
<keyword evidence="3" id="KW-0804">Transcription</keyword>
<dbReference type="NCBIfam" id="NF033788">
    <property type="entry name" value="HTH_metalloreg"/>
    <property type="match status" value="1"/>
</dbReference>
<keyword evidence="2" id="KW-0238">DNA-binding</keyword>
<dbReference type="InterPro" id="IPR011991">
    <property type="entry name" value="ArsR-like_HTH"/>
</dbReference>
<protein>
    <submittedName>
        <fullName evidence="5">Transcriptional regulator, ArsR family</fullName>
    </submittedName>
</protein>
<dbReference type="RefSeq" id="WP_091616815.1">
    <property type="nucleotide sequence ID" value="NZ_FNNC01000009.1"/>
</dbReference>
<proteinExistence type="predicted"/>
<dbReference type="InterPro" id="IPR036388">
    <property type="entry name" value="WH-like_DNA-bd_sf"/>
</dbReference>
<dbReference type="AlphaFoldDB" id="A0A1H2Y5L3"/>
<evidence type="ECO:0000256" key="1">
    <source>
        <dbReference type="ARBA" id="ARBA00023015"/>
    </source>
</evidence>
<dbReference type="SMART" id="SM00418">
    <property type="entry name" value="HTH_ARSR"/>
    <property type="match status" value="1"/>
</dbReference>
<dbReference type="STRING" id="1122204.SAMN05421781_3019"/>
<accession>A0A1H2Y5L3</accession>
<dbReference type="PROSITE" id="PS50987">
    <property type="entry name" value="HTH_ARSR_2"/>
    <property type="match status" value="1"/>
</dbReference>
<dbReference type="Pfam" id="PF01022">
    <property type="entry name" value="HTH_5"/>
    <property type="match status" value="1"/>
</dbReference>
<dbReference type="InterPro" id="IPR036390">
    <property type="entry name" value="WH_DNA-bd_sf"/>
</dbReference>
<dbReference type="GO" id="GO:0003677">
    <property type="term" value="F:DNA binding"/>
    <property type="evidence" value="ECO:0007669"/>
    <property type="project" value="UniProtKB-KW"/>
</dbReference>